<feature type="transmembrane region" description="Helical" evidence="12">
    <location>
        <begin position="13"/>
        <end position="38"/>
    </location>
</feature>
<dbReference type="PROSITE" id="PS50109">
    <property type="entry name" value="HIS_KIN"/>
    <property type="match status" value="1"/>
</dbReference>
<dbReference type="Proteomes" id="UP000249204">
    <property type="component" value="Unassembled WGS sequence"/>
</dbReference>
<gene>
    <name evidence="15" type="ORF">DN757_10565</name>
</gene>
<dbReference type="EC" id="2.7.13.3" evidence="3"/>
<keyword evidence="8" id="KW-0418">Kinase</keyword>
<keyword evidence="5" id="KW-0597">Phosphoprotein</keyword>
<evidence type="ECO:0000256" key="2">
    <source>
        <dbReference type="ARBA" id="ARBA00004651"/>
    </source>
</evidence>
<evidence type="ECO:0000256" key="10">
    <source>
        <dbReference type="ARBA" id="ARBA00023012"/>
    </source>
</evidence>
<dbReference type="InterPro" id="IPR005467">
    <property type="entry name" value="His_kinase_dom"/>
</dbReference>
<keyword evidence="10" id="KW-0902">Two-component regulatory system</keyword>
<dbReference type="Gene3D" id="3.30.450.20">
    <property type="entry name" value="PAS domain"/>
    <property type="match status" value="1"/>
</dbReference>
<dbReference type="InterPro" id="IPR010559">
    <property type="entry name" value="Sig_transdc_His_kin_internal"/>
</dbReference>
<dbReference type="PANTHER" id="PTHR34220">
    <property type="entry name" value="SENSOR HISTIDINE KINASE YPDA"/>
    <property type="match status" value="1"/>
</dbReference>
<proteinExistence type="predicted"/>
<dbReference type="SUPFAM" id="SSF55874">
    <property type="entry name" value="ATPase domain of HSP90 chaperone/DNA topoisomerase II/histidine kinase"/>
    <property type="match status" value="1"/>
</dbReference>
<dbReference type="SMART" id="SM00304">
    <property type="entry name" value="HAMP"/>
    <property type="match status" value="1"/>
</dbReference>
<evidence type="ECO:0000313" key="15">
    <source>
        <dbReference type="EMBL" id="PZT55683.1"/>
    </source>
</evidence>
<keyword evidence="6" id="KW-0808">Transferase</keyword>
<evidence type="ECO:0000259" key="14">
    <source>
        <dbReference type="PROSITE" id="PS50885"/>
    </source>
</evidence>
<keyword evidence="11 12" id="KW-0472">Membrane</keyword>
<name>A0A2W6QEK0_9BACL</name>
<dbReference type="InterPro" id="IPR003594">
    <property type="entry name" value="HATPase_dom"/>
</dbReference>
<comment type="catalytic activity">
    <reaction evidence="1">
        <text>ATP + protein L-histidine = ADP + protein N-phospho-L-histidine.</text>
        <dbReference type="EC" id="2.7.13.3"/>
    </reaction>
</comment>
<accession>A0A2W6QEK0</accession>
<dbReference type="InterPro" id="IPR036890">
    <property type="entry name" value="HATPase_C_sf"/>
</dbReference>
<evidence type="ECO:0000256" key="6">
    <source>
        <dbReference type="ARBA" id="ARBA00022679"/>
    </source>
</evidence>
<dbReference type="Pfam" id="PF06580">
    <property type="entry name" value="His_kinase"/>
    <property type="match status" value="1"/>
</dbReference>
<feature type="domain" description="HAMP" evidence="14">
    <location>
        <begin position="328"/>
        <end position="381"/>
    </location>
</feature>
<keyword evidence="12" id="KW-0812">Transmembrane</keyword>
<evidence type="ECO:0000256" key="3">
    <source>
        <dbReference type="ARBA" id="ARBA00012438"/>
    </source>
</evidence>
<keyword evidence="9" id="KW-0067">ATP-binding</keyword>
<evidence type="ECO:0000256" key="11">
    <source>
        <dbReference type="ARBA" id="ARBA00023136"/>
    </source>
</evidence>
<dbReference type="InterPro" id="IPR050640">
    <property type="entry name" value="Bact_2-comp_sensor_kinase"/>
</dbReference>
<dbReference type="GO" id="GO:0000155">
    <property type="term" value="F:phosphorelay sensor kinase activity"/>
    <property type="evidence" value="ECO:0007669"/>
    <property type="project" value="InterPro"/>
</dbReference>
<dbReference type="GO" id="GO:0005524">
    <property type="term" value="F:ATP binding"/>
    <property type="evidence" value="ECO:0007669"/>
    <property type="project" value="UniProtKB-KW"/>
</dbReference>
<dbReference type="PROSITE" id="PS50885">
    <property type="entry name" value="HAMP"/>
    <property type="match status" value="1"/>
</dbReference>
<evidence type="ECO:0000259" key="13">
    <source>
        <dbReference type="PROSITE" id="PS50109"/>
    </source>
</evidence>
<organism evidence="15 16">
    <name type="scientific">Paenibacillus silvae</name>
    <dbReference type="NCBI Taxonomy" id="1325358"/>
    <lineage>
        <taxon>Bacteria</taxon>
        <taxon>Bacillati</taxon>
        <taxon>Bacillota</taxon>
        <taxon>Bacilli</taxon>
        <taxon>Bacillales</taxon>
        <taxon>Paenibacillaceae</taxon>
        <taxon>Paenibacillus</taxon>
    </lineage>
</organism>
<evidence type="ECO:0000256" key="1">
    <source>
        <dbReference type="ARBA" id="ARBA00000085"/>
    </source>
</evidence>
<reference evidence="15 16" key="1">
    <citation type="submission" date="2018-06" db="EMBL/GenBank/DDBJ databases">
        <title>Isolation of heavy metals resistant Paenibacillus silvae NC2 from Gold-Copper mine in ZiJin, China.</title>
        <authorList>
            <person name="Xu J."/>
            <person name="Mazhar H.S."/>
            <person name="Rensing C."/>
        </authorList>
    </citation>
    <scope>NUCLEOTIDE SEQUENCE [LARGE SCALE GENOMIC DNA]</scope>
    <source>
        <strain evidence="15 16">NC2</strain>
    </source>
</reference>
<feature type="domain" description="Histidine kinase" evidence="13">
    <location>
        <begin position="488"/>
        <end position="604"/>
    </location>
</feature>
<dbReference type="Gene3D" id="3.30.565.10">
    <property type="entry name" value="Histidine kinase-like ATPase, C-terminal domain"/>
    <property type="match status" value="1"/>
</dbReference>
<evidence type="ECO:0000256" key="8">
    <source>
        <dbReference type="ARBA" id="ARBA00022777"/>
    </source>
</evidence>
<evidence type="ECO:0000256" key="7">
    <source>
        <dbReference type="ARBA" id="ARBA00022741"/>
    </source>
</evidence>
<dbReference type="Pfam" id="PF00672">
    <property type="entry name" value="HAMP"/>
    <property type="match status" value="1"/>
</dbReference>
<protein>
    <recommendedName>
        <fullName evidence="3">histidine kinase</fullName>
        <ecNumber evidence="3">2.7.13.3</ecNumber>
    </recommendedName>
</protein>
<dbReference type="Pfam" id="PF02518">
    <property type="entry name" value="HATPase_c"/>
    <property type="match status" value="1"/>
</dbReference>
<sequence>MGETMKHWRSWKLITKLVVSFTVLFATSFILSGIFYYYSSVNELKRQSMQLLVANTDQITRSLDLYSENLEKLSLSVFNDPIVQKAMGQDNDLSALEQANLTQQVSSHLLNLSISWPAVQGIYLFSNRQAELTYYWSKRSPPVGYSVTQEPWYPYDQYSKHQPFLLWPTMKENTITNFTGEQVFSLVRAMNQIPTGKRIGYMKIDIHSDVFKDLVSFQENRNTPGTLLFVINDQNQVVYDKNDVLTGKKITNLSIRSLNQDNTAGQTDWQGQSYLYGIGRSDYTGWTTLILTPMSDITGKLQIIRNTVMGIEFVVLLLVMVIGSLIARSITRPLRHMIITMKHVERGDFSVRAEQTGNQNEIGLMSKVFNQMLDSLQTMITKVYMAEIRERDARLVALQAQINPHFLFNTLTILKSLGRKGASEDVVNVTESLAHLFRYSLYDWDRTVELREEMELVGSYIRIQKYRFQERITFHIDIPEHIQQARVLRLMIQPLVENAVVHGLERRKSGGWVSVKARINGERLEIRVEDNGSGIDEDKQATLKQKLEMADSITSQSEQSEHMGIALINIQSRMRLIYGDCSGLTFEQTCEEGITFILTLPLVYEGRERQHDHHAD</sequence>
<dbReference type="InterPro" id="IPR003660">
    <property type="entry name" value="HAMP_dom"/>
</dbReference>
<feature type="transmembrane region" description="Helical" evidence="12">
    <location>
        <begin position="308"/>
        <end position="327"/>
    </location>
</feature>
<dbReference type="SUPFAM" id="SSF158472">
    <property type="entry name" value="HAMP domain-like"/>
    <property type="match status" value="1"/>
</dbReference>
<dbReference type="AlphaFoldDB" id="A0A2W6QEK0"/>
<comment type="caution">
    <text evidence="15">The sequence shown here is derived from an EMBL/GenBank/DDBJ whole genome shotgun (WGS) entry which is preliminary data.</text>
</comment>
<evidence type="ECO:0000256" key="9">
    <source>
        <dbReference type="ARBA" id="ARBA00022840"/>
    </source>
</evidence>
<comment type="subcellular location">
    <subcellularLocation>
        <location evidence="2">Cell membrane</location>
        <topology evidence="2">Multi-pass membrane protein</topology>
    </subcellularLocation>
</comment>
<keyword evidence="12" id="KW-1133">Transmembrane helix</keyword>
<dbReference type="SMART" id="SM00387">
    <property type="entry name" value="HATPase_c"/>
    <property type="match status" value="1"/>
</dbReference>
<dbReference type="CDD" id="cd06225">
    <property type="entry name" value="HAMP"/>
    <property type="match status" value="1"/>
</dbReference>
<dbReference type="PANTHER" id="PTHR34220:SF7">
    <property type="entry name" value="SENSOR HISTIDINE KINASE YPDA"/>
    <property type="match status" value="1"/>
</dbReference>
<keyword evidence="4" id="KW-1003">Cell membrane</keyword>
<dbReference type="GO" id="GO:0005886">
    <property type="term" value="C:plasma membrane"/>
    <property type="evidence" value="ECO:0007669"/>
    <property type="project" value="UniProtKB-SubCell"/>
</dbReference>
<dbReference type="EMBL" id="QKWW01000027">
    <property type="protein sequence ID" value="PZT55683.1"/>
    <property type="molecule type" value="Genomic_DNA"/>
</dbReference>
<evidence type="ECO:0000256" key="4">
    <source>
        <dbReference type="ARBA" id="ARBA00022475"/>
    </source>
</evidence>
<keyword evidence="7" id="KW-0547">Nucleotide-binding</keyword>
<evidence type="ECO:0000256" key="12">
    <source>
        <dbReference type="SAM" id="Phobius"/>
    </source>
</evidence>
<dbReference type="Gene3D" id="1.10.8.500">
    <property type="entry name" value="HAMP domain in histidine kinase"/>
    <property type="match status" value="1"/>
</dbReference>
<evidence type="ECO:0000256" key="5">
    <source>
        <dbReference type="ARBA" id="ARBA00022553"/>
    </source>
</evidence>
<evidence type="ECO:0000313" key="16">
    <source>
        <dbReference type="Proteomes" id="UP000249204"/>
    </source>
</evidence>